<dbReference type="RefSeq" id="WP_165143093.1">
    <property type="nucleotide sequence ID" value="NZ_JAALLT010000004.1"/>
</dbReference>
<dbReference type="PROSITE" id="PS51257">
    <property type="entry name" value="PROKAR_LIPOPROTEIN"/>
    <property type="match status" value="1"/>
</dbReference>
<comment type="caution">
    <text evidence="1">The sequence shown here is derived from an EMBL/GenBank/DDBJ whole genome shotgun (WGS) entry which is preliminary data.</text>
</comment>
<dbReference type="InterPro" id="IPR002591">
    <property type="entry name" value="Phosphodiest/P_Trfase"/>
</dbReference>
<dbReference type="Gene3D" id="3.40.720.10">
    <property type="entry name" value="Alkaline Phosphatase, subunit A"/>
    <property type="match status" value="1"/>
</dbReference>
<dbReference type="Proteomes" id="UP000473278">
    <property type="component" value="Unassembled WGS sequence"/>
</dbReference>
<dbReference type="PANTHER" id="PTHR10151:SF120">
    <property type="entry name" value="BIS(5'-ADENOSYL)-TRIPHOSPHATASE"/>
    <property type="match status" value="1"/>
</dbReference>
<evidence type="ECO:0000313" key="2">
    <source>
        <dbReference type="Proteomes" id="UP000473278"/>
    </source>
</evidence>
<accession>A0A6M1SQD1</accession>
<name>A0A6M1SQD1_9BACT</name>
<evidence type="ECO:0000313" key="1">
    <source>
        <dbReference type="EMBL" id="NGP77571.1"/>
    </source>
</evidence>
<dbReference type="Gene3D" id="3.30.1360.180">
    <property type="match status" value="1"/>
</dbReference>
<dbReference type="GO" id="GO:0016787">
    <property type="term" value="F:hydrolase activity"/>
    <property type="evidence" value="ECO:0007669"/>
    <property type="project" value="UniProtKB-ARBA"/>
</dbReference>
<dbReference type="CDD" id="cd16018">
    <property type="entry name" value="Enpp"/>
    <property type="match status" value="1"/>
</dbReference>
<keyword evidence="2" id="KW-1185">Reference proteome</keyword>
<dbReference type="EMBL" id="JAALLT010000004">
    <property type="protein sequence ID" value="NGP77571.1"/>
    <property type="molecule type" value="Genomic_DNA"/>
</dbReference>
<reference evidence="1 2" key="1">
    <citation type="submission" date="2020-02" db="EMBL/GenBank/DDBJ databases">
        <title>Balneolaceae bacterium YR4-1, complete genome.</title>
        <authorList>
            <person name="Li Y."/>
            <person name="Wu S."/>
        </authorList>
    </citation>
    <scope>NUCLEOTIDE SEQUENCE [LARGE SCALE GENOMIC DNA]</scope>
    <source>
        <strain evidence="1 2">YR4-1</strain>
    </source>
</reference>
<proteinExistence type="predicted"/>
<dbReference type="SUPFAM" id="SSF53649">
    <property type="entry name" value="Alkaline phosphatase-like"/>
    <property type="match status" value="1"/>
</dbReference>
<dbReference type="AlphaFoldDB" id="A0A6M1SQD1"/>
<protein>
    <submittedName>
        <fullName evidence="1">Alkaline phosphatase family protein</fullName>
    </submittedName>
</protein>
<dbReference type="InterPro" id="IPR017850">
    <property type="entry name" value="Alkaline_phosphatase_core_sf"/>
</dbReference>
<organism evidence="1 2">
    <name type="scientific">Halalkalibaculum roseum</name>
    <dbReference type="NCBI Taxonomy" id="2709311"/>
    <lineage>
        <taxon>Bacteria</taxon>
        <taxon>Pseudomonadati</taxon>
        <taxon>Balneolota</taxon>
        <taxon>Balneolia</taxon>
        <taxon>Balneolales</taxon>
        <taxon>Balneolaceae</taxon>
        <taxon>Halalkalibaculum</taxon>
    </lineage>
</organism>
<dbReference type="Pfam" id="PF01663">
    <property type="entry name" value="Phosphodiest"/>
    <property type="match status" value="1"/>
</dbReference>
<sequence>MKSYRKLYTTLFVLFLIGAIGCTESNTSNDRALTPENQLLLISFDGFRYDYLNRVSTPHFDSLVANGVKSEGLIPVFPTKTFPNHYSIVTGLYTENTGLIDNTMYDPEFEEWYRIRDREAVENKKWYGGEPIWNTAEKQGLRAGTMFWVGSEAPVQNMRPTFWKPFDGGMSYTARVDTVVKWLTYTDDKAVDFATLYFELVDSKGHNHGLQSDSLDLAIQRADSLLGYLKENLRRANNWSNMNVIVVSDHGMVDLSAEKTIMLDSIINLDDVERIRWAPATMIQPKEGKTDEIYRLLKENEENYRVYRKDELPERYHLKNNRRVPDIVMVADLGYTILNEGYKERFMNNLPAATHGYDNRAKAMHALFVAKGPAFKSGVTIPEFSNIHIYELMNHLLGTNPAPNDGTLDSVKVMLK</sequence>
<dbReference type="PANTHER" id="PTHR10151">
    <property type="entry name" value="ECTONUCLEOTIDE PYROPHOSPHATASE/PHOSPHODIESTERASE"/>
    <property type="match status" value="1"/>
</dbReference>
<gene>
    <name evidence="1" type="ORF">G3570_13060</name>
</gene>